<feature type="region of interest" description="Disordered" evidence="1">
    <location>
        <begin position="76"/>
        <end position="102"/>
    </location>
</feature>
<reference evidence="2" key="3">
    <citation type="submission" date="2025-09" db="UniProtKB">
        <authorList>
            <consortium name="Ensembl"/>
        </authorList>
    </citation>
    <scope>IDENTIFICATION</scope>
</reference>
<dbReference type="GeneTree" id="ENSGT01150000287026"/>
<dbReference type="OMA" id="PNTHTTR"/>
<dbReference type="Proteomes" id="UP000694399">
    <property type="component" value="Chromosome X"/>
</dbReference>
<sequence>MMKLWLPARSMFNPTNSHRPLSSHTLHIRHINRFLISHPYLPRRKLWLNYPISTRQRSLHILYLSIHACRMRNILRHPGPSSTNPNTHTTRPILTRPIRGPR</sequence>
<evidence type="ECO:0000256" key="1">
    <source>
        <dbReference type="SAM" id="MobiDB-lite"/>
    </source>
</evidence>
<reference evidence="2" key="1">
    <citation type="journal article" date="2019" name="bioRxiv">
        <title>Long live the king: chromosome-level assembly of the lion (Panthera leo) using linked-read, Hi-C, and long read data.</title>
        <authorList>
            <person name="Armstrong E.E."/>
            <person name="Taylor R.W."/>
            <person name="Miller D.E."/>
            <person name="Kaelin C."/>
            <person name="Barsh G."/>
            <person name="Hadly E.A."/>
            <person name="Petrov D."/>
        </authorList>
    </citation>
    <scope>NUCLEOTIDE SEQUENCE [LARGE SCALE GENOMIC DNA]</scope>
</reference>
<protein>
    <submittedName>
        <fullName evidence="2">Uncharacterized protein</fullName>
    </submittedName>
</protein>
<accession>A0A8C8WBT5</accession>
<name>A0A8C8WBT5_PANLE</name>
<proteinExistence type="predicted"/>
<dbReference type="AlphaFoldDB" id="A0A8C8WBT5"/>
<reference evidence="2" key="2">
    <citation type="submission" date="2025-08" db="UniProtKB">
        <authorList>
            <consortium name="Ensembl"/>
        </authorList>
    </citation>
    <scope>IDENTIFICATION</scope>
</reference>
<feature type="compositionally biased region" description="Polar residues" evidence="1">
    <location>
        <begin position="80"/>
        <end position="92"/>
    </location>
</feature>
<evidence type="ECO:0000313" key="2">
    <source>
        <dbReference type="Ensembl" id="ENSPLOP00000001200.1"/>
    </source>
</evidence>
<dbReference type="Ensembl" id="ENSPLOT00000001296.1">
    <property type="protein sequence ID" value="ENSPLOP00000001200.1"/>
    <property type="gene ID" value="ENSPLOG00000000875.1"/>
</dbReference>
<keyword evidence="3" id="KW-1185">Reference proteome</keyword>
<organism evidence="2 3">
    <name type="scientific">Panthera leo</name>
    <name type="common">Lion</name>
    <dbReference type="NCBI Taxonomy" id="9689"/>
    <lineage>
        <taxon>Eukaryota</taxon>
        <taxon>Metazoa</taxon>
        <taxon>Chordata</taxon>
        <taxon>Craniata</taxon>
        <taxon>Vertebrata</taxon>
        <taxon>Euteleostomi</taxon>
        <taxon>Mammalia</taxon>
        <taxon>Eutheria</taxon>
        <taxon>Laurasiatheria</taxon>
        <taxon>Carnivora</taxon>
        <taxon>Feliformia</taxon>
        <taxon>Felidae</taxon>
        <taxon>Pantherinae</taxon>
        <taxon>Panthera</taxon>
    </lineage>
</organism>
<evidence type="ECO:0000313" key="3">
    <source>
        <dbReference type="Proteomes" id="UP000694399"/>
    </source>
</evidence>